<keyword evidence="9" id="KW-1185">Reference proteome</keyword>
<evidence type="ECO:0000313" key="8">
    <source>
        <dbReference type="EMBL" id="QLH81082.1"/>
    </source>
</evidence>
<dbReference type="Pfam" id="PF01850">
    <property type="entry name" value="PIN"/>
    <property type="match status" value="1"/>
</dbReference>
<protein>
    <submittedName>
        <fullName evidence="8">PIN domain-containing protein</fullName>
    </submittedName>
</protein>
<dbReference type="OrthoDB" id="38049at2157"/>
<dbReference type="InterPro" id="IPR002716">
    <property type="entry name" value="PIN_dom"/>
</dbReference>
<proteinExistence type="inferred from homology"/>
<dbReference type="InterPro" id="IPR050556">
    <property type="entry name" value="Type_II_TA_system_RNase"/>
</dbReference>
<dbReference type="SUPFAM" id="SSF88723">
    <property type="entry name" value="PIN domain-like"/>
    <property type="match status" value="1"/>
</dbReference>
<evidence type="ECO:0000256" key="3">
    <source>
        <dbReference type="ARBA" id="ARBA00022723"/>
    </source>
</evidence>
<evidence type="ECO:0000256" key="1">
    <source>
        <dbReference type="ARBA" id="ARBA00001946"/>
    </source>
</evidence>
<dbReference type="Proteomes" id="UP000509346">
    <property type="component" value="Chromosome"/>
</dbReference>
<sequence>MDRDEAAVAKLDEIVADGGALSVSTVSVTEVERGLGADERERFDTLLQDVDIRPYDRTIARRGADLLRSLDDRGEPIGALDAMVAATALEHDGRVVTRNVSEFRRVDGIRAVPY</sequence>
<evidence type="ECO:0000259" key="7">
    <source>
        <dbReference type="Pfam" id="PF01850"/>
    </source>
</evidence>
<dbReference type="GO" id="GO:0046872">
    <property type="term" value="F:metal ion binding"/>
    <property type="evidence" value="ECO:0007669"/>
    <property type="project" value="UniProtKB-KW"/>
</dbReference>
<dbReference type="PANTHER" id="PTHR33653:SF1">
    <property type="entry name" value="RIBONUCLEASE VAPC2"/>
    <property type="match status" value="1"/>
</dbReference>
<keyword evidence="3" id="KW-0479">Metal-binding</keyword>
<dbReference type="GeneID" id="56081976"/>
<dbReference type="RefSeq" id="WP_179920893.1">
    <property type="nucleotide sequence ID" value="NZ_CP058909.1"/>
</dbReference>
<dbReference type="Gene3D" id="3.40.50.1010">
    <property type="entry name" value="5'-nuclease"/>
    <property type="match status" value="1"/>
</dbReference>
<evidence type="ECO:0000313" key="9">
    <source>
        <dbReference type="Proteomes" id="UP000509346"/>
    </source>
</evidence>
<dbReference type="EMBL" id="CP058909">
    <property type="protein sequence ID" value="QLH81082.1"/>
    <property type="molecule type" value="Genomic_DNA"/>
</dbReference>
<keyword evidence="4" id="KW-0378">Hydrolase</keyword>
<evidence type="ECO:0000256" key="2">
    <source>
        <dbReference type="ARBA" id="ARBA00022722"/>
    </source>
</evidence>
<reference evidence="8 9" key="1">
    <citation type="submission" date="2020-07" db="EMBL/GenBank/DDBJ databases">
        <title>Halosimplex litoreum sp. nov. and Halosimplex rubrum sp. nov., isolated from different salt environments.</title>
        <authorList>
            <person name="Cui H."/>
        </authorList>
    </citation>
    <scope>NUCLEOTIDE SEQUENCE [LARGE SCALE GENOMIC DNA]</scope>
    <source>
        <strain evidence="8 9">R2</strain>
    </source>
</reference>
<comment type="similarity">
    <text evidence="6">Belongs to the PINc/VapC protein family.</text>
</comment>
<comment type="cofactor">
    <cofactor evidence="1">
        <name>Mg(2+)</name>
        <dbReference type="ChEBI" id="CHEBI:18420"/>
    </cofactor>
</comment>
<feature type="domain" description="PIN" evidence="7">
    <location>
        <begin position="4"/>
        <end position="108"/>
    </location>
</feature>
<dbReference type="PANTHER" id="PTHR33653">
    <property type="entry name" value="RIBONUCLEASE VAPC2"/>
    <property type="match status" value="1"/>
</dbReference>
<organism evidence="8 9">
    <name type="scientific">Halosimplex pelagicum</name>
    <dbReference type="NCBI Taxonomy" id="869886"/>
    <lineage>
        <taxon>Archaea</taxon>
        <taxon>Methanobacteriati</taxon>
        <taxon>Methanobacteriota</taxon>
        <taxon>Stenosarchaea group</taxon>
        <taxon>Halobacteria</taxon>
        <taxon>Halobacteriales</taxon>
        <taxon>Haloarculaceae</taxon>
        <taxon>Halosimplex</taxon>
    </lineage>
</organism>
<dbReference type="KEGG" id="hpel:HZS54_05265"/>
<gene>
    <name evidence="8" type="ORF">HZS54_05265</name>
</gene>
<evidence type="ECO:0000256" key="5">
    <source>
        <dbReference type="ARBA" id="ARBA00022842"/>
    </source>
</evidence>
<dbReference type="GO" id="GO:0016787">
    <property type="term" value="F:hydrolase activity"/>
    <property type="evidence" value="ECO:0007669"/>
    <property type="project" value="UniProtKB-KW"/>
</dbReference>
<evidence type="ECO:0000256" key="6">
    <source>
        <dbReference type="ARBA" id="ARBA00038093"/>
    </source>
</evidence>
<evidence type="ECO:0000256" key="4">
    <source>
        <dbReference type="ARBA" id="ARBA00022801"/>
    </source>
</evidence>
<dbReference type="InterPro" id="IPR029060">
    <property type="entry name" value="PIN-like_dom_sf"/>
</dbReference>
<dbReference type="GO" id="GO:0004518">
    <property type="term" value="F:nuclease activity"/>
    <property type="evidence" value="ECO:0007669"/>
    <property type="project" value="UniProtKB-KW"/>
</dbReference>
<dbReference type="AlphaFoldDB" id="A0A7D5P9X2"/>
<accession>A0A7D5P9X2</accession>
<keyword evidence="2" id="KW-0540">Nuclease</keyword>
<name>A0A7D5P9X2_9EURY</name>
<keyword evidence="5" id="KW-0460">Magnesium</keyword>